<accession>A0A9N8M909</accession>
<feature type="region of interest" description="Disordered" evidence="1">
    <location>
        <begin position="40"/>
        <end position="77"/>
    </location>
</feature>
<evidence type="ECO:0000256" key="1">
    <source>
        <dbReference type="SAM" id="MobiDB-lite"/>
    </source>
</evidence>
<organism evidence="2 3">
    <name type="scientific">Tilletia laevis</name>
    <dbReference type="NCBI Taxonomy" id="157183"/>
    <lineage>
        <taxon>Eukaryota</taxon>
        <taxon>Fungi</taxon>
        <taxon>Dikarya</taxon>
        <taxon>Basidiomycota</taxon>
        <taxon>Ustilaginomycotina</taxon>
        <taxon>Exobasidiomycetes</taxon>
        <taxon>Tilletiales</taxon>
        <taxon>Tilletiaceae</taxon>
        <taxon>Tilletia</taxon>
    </lineage>
</organism>
<comment type="caution">
    <text evidence="2">The sequence shown here is derived from an EMBL/GenBank/DDBJ whole genome shotgun (WGS) entry which is preliminary data.</text>
</comment>
<gene>
    <name evidence="2" type="ORF">JKILLFL_G2027</name>
</gene>
<dbReference type="EMBL" id="CAJHJF010007891">
    <property type="protein sequence ID" value="CAD6965116.1"/>
    <property type="molecule type" value="Genomic_DNA"/>
</dbReference>
<keyword evidence="3" id="KW-1185">Reference proteome</keyword>
<protein>
    <submittedName>
        <fullName evidence="2">Uncharacterized protein</fullName>
    </submittedName>
</protein>
<proteinExistence type="predicted"/>
<name>A0A9N8M909_9BASI</name>
<reference evidence="2 3" key="1">
    <citation type="submission" date="2020-10" db="EMBL/GenBank/DDBJ databases">
        <authorList>
            <person name="Sedaghatjoo S."/>
        </authorList>
    </citation>
    <scope>NUCLEOTIDE SEQUENCE [LARGE SCALE GENOMIC DNA]</scope>
    <source>
        <strain evidence="2 3">LLFL</strain>
    </source>
</reference>
<dbReference type="Proteomes" id="UP000836404">
    <property type="component" value="Unassembled WGS sequence"/>
</dbReference>
<sequence>MDTPIAPPLRLSVTEPAREVSHAEVASSIRTFLQQYTARSGSSPASVGLGAEAGTHASSTSAQLSRLAENVEKESSR</sequence>
<evidence type="ECO:0000313" key="3">
    <source>
        <dbReference type="Proteomes" id="UP000836404"/>
    </source>
</evidence>
<dbReference type="AlphaFoldDB" id="A0A9N8M909"/>
<evidence type="ECO:0000313" key="2">
    <source>
        <dbReference type="EMBL" id="CAD6965116.1"/>
    </source>
</evidence>